<evidence type="ECO:0000259" key="5">
    <source>
        <dbReference type="PROSITE" id="PS51123"/>
    </source>
</evidence>
<proteinExistence type="predicted"/>
<dbReference type="PANTHER" id="PTHR30329:SF21">
    <property type="entry name" value="LIPOPROTEIN YIAD-RELATED"/>
    <property type="match status" value="1"/>
</dbReference>
<dbReference type="OrthoDB" id="9782229at2"/>
<organism evidence="6 7">
    <name type="scientific">Gillisia hiemivivida</name>
    <dbReference type="NCBI Taxonomy" id="291190"/>
    <lineage>
        <taxon>Bacteria</taxon>
        <taxon>Pseudomonadati</taxon>
        <taxon>Bacteroidota</taxon>
        <taxon>Flavobacteriia</taxon>
        <taxon>Flavobacteriales</taxon>
        <taxon>Flavobacteriaceae</taxon>
        <taxon>Gillisia</taxon>
    </lineage>
</organism>
<dbReference type="RefSeq" id="WP_146931771.1">
    <property type="nucleotide sequence ID" value="NZ_CBCSHZ010000005.1"/>
</dbReference>
<dbReference type="InterPro" id="IPR006665">
    <property type="entry name" value="OmpA-like"/>
</dbReference>
<feature type="domain" description="OmpA-like" evidence="5">
    <location>
        <begin position="101"/>
        <end position="218"/>
    </location>
</feature>
<protein>
    <submittedName>
        <fullName evidence="6">OmpA family protein</fullName>
    </submittedName>
</protein>
<dbReference type="EMBL" id="VORY01000006">
    <property type="protein sequence ID" value="TXD94139.1"/>
    <property type="molecule type" value="Genomic_DNA"/>
</dbReference>
<dbReference type="Gene3D" id="3.30.1330.60">
    <property type="entry name" value="OmpA-like domain"/>
    <property type="match status" value="1"/>
</dbReference>
<dbReference type="Proteomes" id="UP000321367">
    <property type="component" value="Unassembled WGS sequence"/>
</dbReference>
<evidence type="ECO:0000313" key="7">
    <source>
        <dbReference type="Proteomes" id="UP000321367"/>
    </source>
</evidence>
<dbReference type="InterPro" id="IPR036737">
    <property type="entry name" value="OmpA-like_sf"/>
</dbReference>
<keyword evidence="2 4" id="KW-0472">Membrane</keyword>
<dbReference type="InterPro" id="IPR039567">
    <property type="entry name" value="Gly-zipper"/>
</dbReference>
<sequence>MKIGINKFLALAFSAALLFGCEATKNANNKQKGAVIGAGSGAVIGGVVGNNVGKGNTALGAIIGGVVGGAAGGYIGNRMDKQAKQIEQEIPGAEVERVGEGINVTFDENSGIYFDTEKYNINEKSRDALHKLVGIFKEYPDTEILVEGHTDSAGSDSYNLTLSKNRAQAVTNFLVSDGISKGRFDTKWYGESQPKYDNSTAEGRAKNRRVEIAIVANEQMKKEAEEATDEN</sequence>
<dbReference type="InterPro" id="IPR006664">
    <property type="entry name" value="OMP_bac"/>
</dbReference>
<gene>
    <name evidence="6" type="ORF">ES724_07690</name>
</gene>
<reference evidence="6 7" key="1">
    <citation type="submission" date="2019-08" db="EMBL/GenBank/DDBJ databases">
        <title>Genome sequence of Gillisia hiemivivida IC154 (type strain).</title>
        <authorList>
            <person name="Bowman J.P."/>
        </authorList>
    </citation>
    <scope>NUCLEOTIDE SEQUENCE [LARGE SCALE GENOMIC DNA]</scope>
    <source>
        <strain evidence="6 7">IC154</strain>
    </source>
</reference>
<evidence type="ECO:0000256" key="2">
    <source>
        <dbReference type="ARBA" id="ARBA00023136"/>
    </source>
</evidence>
<comment type="caution">
    <text evidence="6">The sequence shown here is derived from an EMBL/GenBank/DDBJ whole genome shotgun (WGS) entry which is preliminary data.</text>
</comment>
<dbReference type="PANTHER" id="PTHR30329">
    <property type="entry name" value="STATOR ELEMENT OF FLAGELLAR MOTOR COMPLEX"/>
    <property type="match status" value="1"/>
</dbReference>
<evidence type="ECO:0000256" key="3">
    <source>
        <dbReference type="ARBA" id="ARBA00023237"/>
    </source>
</evidence>
<dbReference type="GO" id="GO:0009279">
    <property type="term" value="C:cell outer membrane"/>
    <property type="evidence" value="ECO:0007669"/>
    <property type="project" value="UniProtKB-SubCell"/>
</dbReference>
<dbReference type="PROSITE" id="PS51257">
    <property type="entry name" value="PROKAR_LIPOPROTEIN"/>
    <property type="match status" value="1"/>
</dbReference>
<keyword evidence="3" id="KW-0998">Cell outer membrane</keyword>
<keyword evidence="7" id="KW-1185">Reference proteome</keyword>
<comment type="subcellular location">
    <subcellularLocation>
        <location evidence="1">Cell outer membrane</location>
    </subcellularLocation>
</comment>
<accession>A0A5C6ZZ90</accession>
<evidence type="ECO:0000256" key="1">
    <source>
        <dbReference type="ARBA" id="ARBA00004442"/>
    </source>
</evidence>
<dbReference type="CDD" id="cd07185">
    <property type="entry name" value="OmpA_C-like"/>
    <property type="match status" value="1"/>
</dbReference>
<dbReference type="PROSITE" id="PS51123">
    <property type="entry name" value="OMPA_2"/>
    <property type="match status" value="1"/>
</dbReference>
<evidence type="ECO:0000313" key="6">
    <source>
        <dbReference type="EMBL" id="TXD94139.1"/>
    </source>
</evidence>
<name>A0A5C6ZZ90_9FLAO</name>
<dbReference type="AlphaFoldDB" id="A0A5C6ZZ90"/>
<dbReference type="Pfam" id="PF00691">
    <property type="entry name" value="OmpA"/>
    <property type="match status" value="1"/>
</dbReference>
<dbReference type="PRINTS" id="PR01021">
    <property type="entry name" value="OMPADOMAIN"/>
</dbReference>
<dbReference type="Pfam" id="PF13488">
    <property type="entry name" value="Gly-zipper_Omp"/>
    <property type="match status" value="1"/>
</dbReference>
<dbReference type="InterPro" id="IPR050330">
    <property type="entry name" value="Bact_OuterMem_StrucFunc"/>
</dbReference>
<evidence type="ECO:0000256" key="4">
    <source>
        <dbReference type="PROSITE-ProRule" id="PRU00473"/>
    </source>
</evidence>
<dbReference type="SUPFAM" id="SSF103088">
    <property type="entry name" value="OmpA-like"/>
    <property type="match status" value="1"/>
</dbReference>